<keyword evidence="1" id="KW-1133">Transmembrane helix</keyword>
<dbReference type="RefSeq" id="WP_091635089.1">
    <property type="nucleotide sequence ID" value="NZ_FNYW01000023.1"/>
</dbReference>
<feature type="transmembrane region" description="Helical" evidence="1">
    <location>
        <begin position="7"/>
        <end position="27"/>
    </location>
</feature>
<dbReference type="Pfam" id="PF10112">
    <property type="entry name" value="Halogen_Hydrol"/>
    <property type="match status" value="1"/>
</dbReference>
<keyword evidence="1" id="KW-0812">Transmembrane</keyword>
<evidence type="ECO:0000313" key="3">
    <source>
        <dbReference type="Proteomes" id="UP000198564"/>
    </source>
</evidence>
<name>A0A1H6U464_9LACT</name>
<dbReference type="InterPro" id="IPR018770">
    <property type="entry name" value="ChloroindolylP_hydrolase"/>
</dbReference>
<evidence type="ECO:0000256" key="1">
    <source>
        <dbReference type="SAM" id="Phobius"/>
    </source>
</evidence>
<accession>A0A1H6U464</accession>
<proteinExistence type="predicted"/>
<evidence type="ECO:0000313" key="2">
    <source>
        <dbReference type="EMBL" id="SEI82712.1"/>
    </source>
</evidence>
<organism evidence="2 3">
    <name type="scientific">Alkalibacterium gilvum</name>
    <dbReference type="NCBI Taxonomy" id="1130080"/>
    <lineage>
        <taxon>Bacteria</taxon>
        <taxon>Bacillati</taxon>
        <taxon>Bacillota</taxon>
        <taxon>Bacilli</taxon>
        <taxon>Lactobacillales</taxon>
        <taxon>Carnobacteriaceae</taxon>
        <taxon>Alkalibacterium</taxon>
    </lineage>
</organism>
<sequence length="232" mass="26710">MKQLNTRLNLVYALILFIIMTIFLFMVGFEINILVSFLLSIGLGMLLLNIMGKNFQGDSDSKLPRLSKEKEAFYLSKGLSKEDIGYFRRTMAQAHKQIIAIDKNMHQSGKLKAIENRNNTVALSKELFKNITQEPNRLHDVDKFLYVHLPSLADLSEKYVEIEGHKAKSKTTYDILQKSADTIDKMSQQIAEDYVRFKQEDIEDMSVELESAKRSFHKENTDTDTNSFDNTI</sequence>
<dbReference type="Proteomes" id="UP000198564">
    <property type="component" value="Unassembled WGS sequence"/>
</dbReference>
<dbReference type="AlphaFoldDB" id="A0A1H6U464"/>
<keyword evidence="3" id="KW-1185">Reference proteome</keyword>
<reference evidence="3" key="1">
    <citation type="submission" date="2016-10" db="EMBL/GenBank/DDBJ databases">
        <authorList>
            <person name="Varghese N."/>
            <person name="Submissions S."/>
        </authorList>
    </citation>
    <scope>NUCLEOTIDE SEQUENCE [LARGE SCALE GENOMIC DNA]</scope>
    <source>
        <strain evidence="3">DSM 25751</strain>
    </source>
</reference>
<dbReference type="OrthoDB" id="2243657at2"/>
<dbReference type="STRING" id="1130080.SAMN04488113_12334"/>
<feature type="transmembrane region" description="Helical" evidence="1">
    <location>
        <begin position="33"/>
        <end position="52"/>
    </location>
</feature>
<protein>
    <submittedName>
        <fullName evidence="2">5-bromo-4-chloroindolyl phosphate hydrolysis protein</fullName>
    </submittedName>
</protein>
<keyword evidence="1" id="KW-0472">Membrane</keyword>
<dbReference type="EMBL" id="FNYW01000023">
    <property type="protein sequence ID" value="SEI82712.1"/>
    <property type="molecule type" value="Genomic_DNA"/>
</dbReference>
<gene>
    <name evidence="2" type="ORF">SAMN04488113_12334</name>
</gene>